<evidence type="ECO:0008006" key="4">
    <source>
        <dbReference type="Google" id="ProtNLM"/>
    </source>
</evidence>
<evidence type="ECO:0000256" key="1">
    <source>
        <dbReference type="SAM" id="Phobius"/>
    </source>
</evidence>
<dbReference type="Proteomes" id="UP000622547">
    <property type="component" value="Unassembled WGS sequence"/>
</dbReference>
<accession>A0A8J3UBB5</accession>
<dbReference type="InterPro" id="IPR047789">
    <property type="entry name" value="CU044_5270-like"/>
</dbReference>
<keyword evidence="1" id="KW-0812">Transmembrane</keyword>
<gene>
    <name evidence="2" type="ORF">Pph01_66450</name>
</gene>
<evidence type="ECO:0000313" key="2">
    <source>
        <dbReference type="EMBL" id="GII41642.1"/>
    </source>
</evidence>
<keyword evidence="1" id="KW-1133">Transmembrane helix</keyword>
<dbReference type="EMBL" id="BOOP01000035">
    <property type="protein sequence ID" value="GII41642.1"/>
    <property type="molecule type" value="Genomic_DNA"/>
</dbReference>
<comment type="caution">
    <text evidence="2">The sequence shown here is derived from an EMBL/GenBank/DDBJ whole genome shotgun (WGS) entry which is preliminary data.</text>
</comment>
<dbReference type="AlphaFoldDB" id="A0A8J3UBB5"/>
<proteinExistence type="predicted"/>
<evidence type="ECO:0000313" key="3">
    <source>
        <dbReference type="Proteomes" id="UP000622547"/>
    </source>
</evidence>
<sequence length="396" mass="42761">MPNPPGDPRREHDMTDHLVARLRPAQLDGLADDAYGRRRSADLARAFETPRTPRPTRRITLSQRRRPLFLIAGTTVAGLAAAAIIVPGMVSGDTVSGDGRSTTPVAAAPSPSATRLDAHSVLLAAAATAAREPATTGRYWYTLERETSRVDRIVTKPGSGKSPKVKMLPFTASVSTSQESWLARSPKDRSRTITGIDFKTAFDSPADEAKWKEMGAPPLTLHTGGSTKPRVNNYDMALNFMIGQQQLSMAELAKLPTTKDGLEKELKRRYQADVNDPKYPLKGSFLQYVWSTAQDLLAGPVTPGTRAALYRVLADQPGLTVAGKVTDPFGRSGIAIEMSGKKVTVPSDSAAKFRLIVDPDTGRLLAYQAAFGEGEKPLLTMAYKSMGWTDGLGTRP</sequence>
<dbReference type="RefSeq" id="WP_204077093.1">
    <property type="nucleotide sequence ID" value="NZ_BAABHI010000044.1"/>
</dbReference>
<keyword evidence="1" id="KW-0472">Membrane</keyword>
<keyword evidence="3" id="KW-1185">Reference proteome</keyword>
<dbReference type="NCBIfam" id="NF038083">
    <property type="entry name" value="CU044_5270_fam"/>
    <property type="match status" value="1"/>
</dbReference>
<organism evidence="2 3">
    <name type="scientific">Planotetraspora phitsanulokensis</name>
    <dbReference type="NCBI Taxonomy" id="575192"/>
    <lineage>
        <taxon>Bacteria</taxon>
        <taxon>Bacillati</taxon>
        <taxon>Actinomycetota</taxon>
        <taxon>Actinomycetes</taxon>
        <taxon>Streptosporangiales</taxon>
        <taxon>Streptosporangiaceae</taxon>
        <taxon>Planotetraspora</taxon>
    </lineage>
</organism>
<feature type="transmembrane region" description="Helical" evidence="1">
    <location>
        <begin position="68"/>
        <end position="90"/>
    </location>
</feature>
<protein>
    <recommendedName>
        <fullName evidence="4">CU044_5270 family protein</fullName>
    </recommendedName>
</protein>
<reference evidence="2 3" key="1">
    <citation type="submission" date="2021-01" db="EMBL/GenBank/DDBJ databases">
        <title>Whole genome shotgun sequence of Planotetraspora phitsanulokensis NBRC 104273.</title>
        <authorList>
            <person name="Komaki H."/>
            <person name="Tamura T."/>
        </authorList>
    </citation>
    <scope>NUCLEOTIDE SEQUENCE [LARGE SCALE GENOMIC DNA]</scope>
    <source>
        <strain evidence="2 3">NBRC 104273</strain>
    </source>
</reference>
<name>A0A8J3UBB5_9ACTN</name>